<dbReference type="PANTHER" id="PTHR37422:SF23">
    <property type="entry name" value="TEICHURONIC ACID BIOSYNTHESIS PROTEIN TUAE"/>
    <property type="match status" value="1"/>
</dbReference>
<dbReference type="InterPro" id="IPR051533">
    <property type="entry name" value="WaaL-like"/>
</dbReference>
<comment type="caution">
    <text evidence="7">The sequence shown here is derived from an EMBL/GenBank/DDBJ whole genome shotgun (WGS) entry which is preliminary data.</text>
</comment>
<dbReference type="Proteomes" id="UP000641025">
    <property type="component" value="Unassembled WGS sequence"/>
</dbReference>
<evidence type="ECO:0000256" key="4">
    <source>
        <dbReference type="ARBA" id="ARBA00023136"/>
    </source>
</evidence>
<feature type="transmembrane region" description="Helical" evidence="5">
    <location>
        <begin position="374"/>
        <end position="392"/>
    </location>
</feature>
<keyword evidence="8" id="KW-1185">Reference proteome</keyword>
<evidence type="ECO:0000256" key="3">
    <source>
        <dbReference type="ARBA" id="ARBA00022989"/>
    </source>
</evidence>
<comment type="subcellular location">
    <subcellularLocation>
        <location evidence="1">Membrane</location>
        <topology evidence="1">Multi-pass membrane protein</topology>
    </subcellularLocation>
</comment>
<reference evidence="7 8" key="1">
    <citation type="submission" date="2020-12" db="EMBL/GenBank/DDBJ databases">
        <title>Geomonas sp. Red259, isolated from paddy soil.</title>
        <authorList>
            <person name="Xu Z."/>
            <person name="Zhang Z."/>
            <person name="Masuda Y."/>
            <person name="Itoh H."/>
            <person name="Senoo K."/>
        </authorList>
    </citation>
    <scope>NUCLEOTIDE SEQUENCE [LARGE SCALE GENOMIC DNA]</scope>
    <source>
        <strain evidence="7 8">Red259</strain>
    </source>
</reference>
<proteinExistence type="predicted"/>
<dbReference type="PANTHER" id="PTHR37422">
    <property type="entry name" value="TEICHURONIC ACID BIOSYNTHESIS PROTEIN TUAE"/>
    <property type="match status" value="1"/>
</dbReference>
<keyword evidence="3 5" id="KW-1133">Transmembrane helix</keyword>
<dbReference type="EMBL" id="JAEMHK010000014">
    <property type="protein sequence ID" value="MBJ6801936.1"/>
    <property type="molecule type" value="Genomic_DNA"/>
</dbReference>
<feature type="transmembrane region" description="Helical" evidence="5">
    <location>
        <begin position="90"/>
        <end position="110"/>
    </location>
</feature>
<evidence type="ECO:0000313" key="7">
    <source>
        <dbReference type="EMBL" id="MBJ6801936.1"/>
    </source>
</evidence>
<feature type="transmembrane region" description="Helical" evidence="5">
    <location>
        <begin position="211"/>
        <end position="229"/>
    </location>
</feature>
<keyword evidence="7" id="KW-0436">Ligase</keyword>
<feature type="domain" description="O-antigen ligase-related" evidence="6">
    <location>
        <begin position="196"/>
        <end position="350"/>
    </location>
</feature>
<feature type="transmembrane region" description="Helical" evidence="5">
    <location>
        <begin position="188"/>
        <end position="205"/>
    </location>
</feature>
<feature type="transmembrane region" description="Helical" evidence="5">
    <location>
        <begin position="117"/>
        <end position="136"/>
    </location>
</feature>
<sequence>MISLRNLLIFALFLLSGTHAVPALRVSMLGFSTPYSILVFYLIIFVVLLKVVADRGRIRFPAALMCGFVVYYFSVAVSNCFAVEVDKEALFKWFFFPLMPVCIALIADRVELLKKSLLLFAISGFCVFCYGIYGFVTWNVGDFWQHTLGYFGVTYEASSRNGDMLYLQSTFWILVAIALYADRVSGWLRLFCAVLAAMVGMGLVLSLARGAWISGVLTVVALVVVQRMLNKELGVPQSSYLKTKLVVITLLLAGLLYLFTSTVGQDYQQLLSSRTDSISTLSEGGGNSNLARTRLLIRAAEVAVTHPLGVGIWNLKYYLDNFYITGLASAENIYFHMAAEQGVMGLAAYLFILGWTGRRLYRYLAVTGHGSDKWVGWCLLCILTNWSLYGLFNIMIETLWYWSGMSLAIAAATLVEQGRLEAPAGAGEQKPLAFALE</sequence>
<dbReference type="GO" id="GO:0016874">
    <property type="term" value="F:ligase activity"/>
    <property type="evidence" value="ECO:0007669"/>
    <property type="project" value="UniProtKB-KW"/>
</dbReference>
<name>A0ABS0YVI8_9BACT</name>
<protein>
    <submittedName>
        <fullName evidence="7">O-antigen ligase family protein</fullName>
    </submittedName>
</protein>
<evidence type="ECO:0000313" key="8">
    <source>
        <dbReference type="Proteomes" id="UP000641025"/>
    </source>
</evidence>
<gene>
    <name evidence="7" type="ORF">JFN90_17550</name>
</gene>
<evidence type="ECO:0000259" key="6">
    <source>
        <dbReference type="Pfam" id="PF04932"/>
    </source>
</evidence>
<dbReference type="Pfam" id="PF04932">
    <property type="entry name" value="Wzy_C"/>
    <property type="match status" value="1"/>
</dbReference>
<feature type="transmembrane region" description="Helical" evidence="5">
    <location>
        <begin position="164"/>
        <end position="181"/>
    </location>
</feature>
<keyword evidence="2 5" id="KW-0812">Transmembrane</keyword>
<evidence type="ECO:0000256" key="1">
    <source>
        <dbReference type="ARBA" id="ARBA00004141"/>
    </source>
</evidence>
<feature type="transmembrane region" description="Helical" evidence="5">
    <location>
        <begin position="36"/>
        <end position="53"/>
    </location>
</feature>
<dbReference type="RefSeq" id="WP_199396416.1">
    <property type="nucleotide sequence ID" value="NZ_JAEMHK010000014.1"/>
</dbReference>
<organism evidence="7 8">
    <name type="scientific">Geomonas propionica</name>
    <dbReference type="NCBI Taxonomy" id="2798582"/>
    <lineage>
        <taxon>Bacteria</taxon>
        <taxon>Pseudomonadati</taxon>
        <taxon>Thermodesulfobacteriota</taxon>
        <taxon>Desulfuromonadia</taxon>
        <taxon>Geobacterales</taxon>
        <taxon>Geobacteraceae</taxon>
        <taxon>Geomonas</taxon>
    </lineage>
</organism>
<feature type="transmembrane region" description="Helical" evidence="5">
    <location>
        <begin position="241"/>
        <end position="260"/>
    </location>
</feature>
<evidence type="ECO:0000256" key="5">
    <source>
        <dbReference type="SAM" id="Phobius"/>
    </source>
</evidence>
<dbReference type="InterPro" id="IPR007016">
    <property type="entry name" value="O-antigen_ligase-rel_domated"/>
</dbReference>
<keyword evidence="4 5" id="KW-0472">Membrane</keyword>
<accession>A0ABS0YVI8</accession>
<evidence type="ECO:0000256" key="2">
    <source>
        <dbReference type="ARBA" id="ARBA00022692"/>
    </source>
</evidence>
<feature type="transmembrane region" description="Helical" evidence="5">
    <location>
        <begin position="60"/>
        <end position="78"/>
    </location>
</feature>
<feature type="transmembrane region" description="Helical" evidence="5">
    <location>
        <begin position="333"/>
        <end position="353"/>
    </location>
</feature>